<dbReference type="GO" id="GO:0004077">
    <property type="term" value="F:biotin--[biotin carboxyl-carrier protein] ligase activity"/>
    <property type="evidence" value="ECO:0007669"/>
    <property type="project" value="UniProtKB-EC"/>
</dbReference>
<dbReference type="SUPFAM" id="SSF50037">
    <property type="entry name" value="C-terminal domain of transcriptional repressors"/>
    <property type="match status" value="1"/>
</dbReference>
<dbReference type="InterPro" id="IPR045864">
    <property type="entry name" value="aa-tRNA-synth_II/BPL/LPL"/>
</dbReference>
<name>A0A364JUQ8_9HYPH</name>
<accession>A0A364JUQ8</accession>
<evidence type="ECO:0000256" key="3">
    <source>
        <dbReference type="ARBA" id="ARBA00022840"/>
    </source>
</evidence>
<dbReference type="Pfam" id="PF03099">
    <property type="entry name" value="BPL_LplA_LipB"/>
    <property type="match status" value="1"/>
</dbReference>
<sequence length="276" mass="29364">MQIQETSGTGEEFTLAPVASTLGYRLKVFPSIGSTNAEAIQSALNGDQGLHWFVTTSQKSGKGRRGRSWTAPDGNLAATLLLIDEFEPASAATLGFVAGLAVADAVEAILPQGVANPVKLSLKWPNDLLLNDAKLSGILLESALLQGRKIALAIGMGTNVVGVPEGLPSTAASLREFGCTRDAAALFLALSDAWCHYYRLWDGGNGLAAIRSEWLKKAYRLGEPVAIRFNERIVEGLFETIDSECRLVIREDDGICTTITAGDVYFGNAASVKASY</sequence>
<dbReference type="PANTHER" id="PTHR12835:SF5">
    <property type="entry name" value="BIOTIN--PROTEIN LIGASE"/>
    <property type="match status" value="1"/>
</dbReference>
<proteinExistence type="predicted"/>
<dbReference type="Pfam" id="PF02237">
    <property type="entry name" value="BPL_C"/>
    <property type="match status" value="1"/>
</dbReference>
<dbReference type="Gene3D" id="2.30.30.100">
    <property type="match status" value="1"/>
</dbReference>
<protein>
    <recommendedName>
        <fullName evidence="5">biotin--[biotin carboxyl-carrier protein] ligase</fullName>
        <ecNumber evidence="5">6.3.4.15</ecNumber>
    </recommendedName>
</protein>
<keyword evidence="4" id="KW-0092">Biotin</keyword>
<evidence type="ECO:0000256" key="2">
    <source>
        <dbReference type="ARBA" id="ARBA00022741"/>
    </source>
</evidence>
<evidence type="ECO:0000259" key="7">
    <source>
        <dbReference type="PROSITE" id="PS51733"/>
    </source>
</evidence>
<dbReference type="CDD" id="cd16442">
    <property type="entry name" value="BPL"/>
    <property type="match status" value="1"/>
</dbReference>
<dbReference type="InterPro" id="IPR008988">
    <property type="entry name" value="Transcriptional_repressor_C"/>
</dbReference>
<dbReference type="Proteomes" id="UP000249453">
    <property type="component" value="Unassembled WGS sequence"/>
</dbReference>
<dbReference type="EMBL" id="QLMK01000006">
    <property type="protein sequence ID" value="RAK28490.1"/>
    <property type="molecule type" value="Genomic_DNA"/>
</dbReference>
<organism evidence="8 9">
    <name type="scientific">Falsochrobactrum ovis</name>
    <dbReference type="NCBI Taxonomy" id="1293442"/>
    <lineage>
        <taxon>Bacteria</taxon>
        <taxon>Pseudomonadati</taxon>
        <taxon>Pseudomonadota</taxon>
        <taxon>Alphaproteobacteria</taxon>
        <taxon>Hyphomicrobiales</taxon>
        <taxon>Brucellaceae</taxon>
        <taxon>Falsochrobactrum</taxon>
    </lineage>
</organism>
<dbReference type="NCBIfam" id="TIGR00121">
    <property type="entry name" value="birA_ligase"/>
    <property type="match status" value="1"/>
</dbReference>
<dbReference type="RefSeq" id="WP_111575348.1">
    <property type="nucleotide sequence ID" value="NZ_JBHEEY010000004.1"/>
</dbReference>
<evidence type="ECO:0000256" key="1">
    <source>
        <dbReference type="ARBA" id="ARBA00022598"/>
    </source>
</evidence>
<dbReference type="EC" id="6.3.4.15" evidence="5"/>
<dbReference type="SUPFAM" id="SSF55681">
    <property type="entry name" value="Class II aaRS and biotin synthetases"/>
    <property type="match status" value="1"/>
</dbReference>
<comment type="caution">
    <text evidence="8">The sequence shown here is derived from an EMBL/GenBank/DDBJ whole genome shotgun (WGS) entry which is preliminary data.</text>
</comment>
<keyword evidence="9" id="KW-1185">Reference proteome</keyword>
<keyword evidence="1 8" id="KW-0436">Ligase</keyword>
<dbReference type="GO" id="GO:0005524">
    <property type="term" value="F:ATP binding"/>
    <property type="evidence" value="ECO:0007669"/>
    <property type="project" value="UniProtKB-KW"/>
</dbReference>
<evidence type="ECO:0000256" key="6">
    <source>
        <dbReference type="ARBA" id="ARBA00047846"/>
    </source>
</evidence>
<dbReference type="PROSITE" id="PS51733">
    <property type="entry name" value="BPL_LPL_CATALYTIC"/>
    <property type="match status" value="1"/>
</dbReference>
<evidence type="ECO:0000256" key="4">
    <source>
        <dbReference type="ARBA" id="ARBA00023267"/>
    </source>
</evidence>
<dbReference type="GO" id="GO:0005737">
    <property type="term" value="C:cytoplasm"/>
    <property type="evidence" value="ECO:0007669"/>
    <property type="project" value="TreeGrafter"/>
</dbReference>
<feature type="domain" description="BPL/LPL catalytic" evidence="7">
    <location>
        <begin position="5"/>
        <end position="202"/>
    </location>
</feature>
<evidence type="ECO:0000313" key="9">
    <source>
        <dbReference type="Proteomes" id="UP000249453"/>
    </source>
</evidence>
<keyword evidence="2" id="KW-0547">Nucleotide-binding</keyword>
<dbReference type="InterPro" id="IPR004408">
    <property type="entry name" value="Biotin_CoA_COase_ligase"/>
</dbReference>
<comment type="catalytic activity">
    <reaction evidence="6">
        <text>biotin + L-lysyl-[protein] + ATP = N(6)-biotinyl-L-lysyl-[protein] + AMP + diphosphate + H(+)</text>
        <dbReference type="Rhea" id="RHEA:11756"/>
        <dbReference type="Rhea" id="RHEA-COMP:9752"/>
        <dbReference type="Rhea" id="RHEA-COMP:10505"/>
        <dbReference type="ChEBI" id="CHEBI:15378"/>
        <dbReference type="ChEBI" id="CHEBI:29969"/>
        <dbReference type="ChEBI" id="CHEBI:30616"/>
        <dbReference type="ChEBI" id="CHEBI:33019"/>
        <dbReference type="ChEBI" id="CHEBI:57586"/>
        <dbReference type="ChEBI" id="CHEBI:83144"/>
        <dbReference type="ChEBI" id="CHEBI:456215"/>
        <dbReference type="EC" id="6.3.4.15"/>
    </reaction>
</comment>
<dbReference type="PANTHER" id="PTHR12835">
    <property type="entry name" value="BIOTIN PROTEIN LIGASE"/>
    <property type="match status" value="1"/>
</dbReference>
<dbReference type="AlphaFoldDB" id="A0A364JUQ8"/>
<evidence type="ECO:0000313" key="8">
    <source>
        <dbReference type="EMBL" id="RAK28490.1"/>
    </source>
</evidence>
<keyword evidence="3" id="KW-0067">ATP-binding</keyword>
<evidence type="ECO:0000256" key="5">
    <source>
        <dbReference type="ARBA" id="ARBA00024227"/>
    </source>
</evidence>
<dbReference type="Gene3D" id="3.30.930.10">
    <property type="entry name" value="Bira Bifunctional Protein, Domain 2"/>
    <property type="match status" value="1"/>
</dbReference>
<dbReference type="InterPro" id="IPR003142">
    <property type="entry name" value="BPL_C"/>
</dbReference>
<dbReference type="InterPro" id="IPR004143">
    <property type="entry name" value="BPL_LPL_catalytic"/>
</dbReference>
<gene>
    <name evidence="8" type="ORF">C7374_10623</name>
</gene>
<reference evidence="8 9" key="1">
    <citation type="submission" date="2018-06" db="EMBL/GenBank/DDBJ databases">
        <title>Genomic Encyclopedia of Type Strains, Phase IV (KMG-IV): sequencing the most valuable type-strain genomes for metagenomic binning, comparative biology and taxonomic classification.</title>
        <authorList>
            <person name="Goeker M."/>
        </authorList>
    </citation>
    <scope>NUCLEOTIDE SEQUENCE [LARGE SCALE GENOMIC DNA]</scope>
    <source>
        <strain evidence="8 9">DSM 26720</strain>
    </source>
</reference>
<dbReference type="OrthoDB" id="9807064at2"/>